<evidence type="ECO:0000313" key="1">
    <source>
        <dbReference type="EMBL" id="RWS19459.1"/>
    </source>
</evidence>
<dbReference type="AlphaFoldDB" id="A0A443RWN3"/>
<organism evidence="1 2">
    <name type="scientific">Leptotrombidium deliense</name>
    <dbReference type="NCBI Taxonomy" id="299467"/>
    <lineage>
        <taxon>Eukaryota</taxon>
        <taxon>Metazoa</taxon>
        <taxon>Ecdysozoa</taxon>
        <taxon>Arthropoda</taxon>
        <taxon>Chelicerata</taxon>
        <taxon>Arachnida</taxon>
        <taxon>Acari</taxon>
        <taxon>Acariformes</taxon>
        <taxon>Trombidiformes</taxon>
        <taxon>Prostigmata</taxon>
        <taxon>Anystina</taxon>
        <taxon>Parasitengona</taxon>
        <taxon>Trombiculoidea</taxon>
        <taxon>Trombiculidae</taxon>
        <taxon>Leptotrombidium</taxon>
    </lineage>
</organism>
<dbReference type="Gene3D" id="1.10.640.10">
    <property type="entry name" value="Haem peroxidase domain superfamily, animal type"/>
    <property type="match status" value="1"/>
</dbReference>
<accession>A0A443RWN3</accession>
<comment type="caution">
    <text evidence="1">The sequence shown here is derived from an EMBL/GenBank/DDBJ whole genome shotgun (WGS) entry which is preliminary data.</text>
</comment>
<dbReference type="Proteomes" id="UP000288716">
    <property type="component" value="Unassembled WGS sequence"/>
</dbReference>
<dbReference type="Pfam" id="PF03098">
    <property type="entry name" value="An_peroxidase"/>
    <property type="match status" value="1"/>
</dbReference>
<dbReference type="InterPro" id="IPR037120">
    <property type="entry name" value="Haem_peroxidase_sf_animal"/>
</dbReference>
<dbReference type="GO" id="GO:0020037">
    <property type="term" value="F:heme binding"/>
    <property type="evidence" value="ECO:0007669"/>
    <property type="project" value="InterPro"/>
</dbReference>
<name>A0A443RWN3_9ACAR</name>
<gene>
    <name evidence="1" type="ORF">B4U80_14977</name>
</gene>
<dbReference type="InterPro" id="IPR019791">
    <property type="entry name" value="Haem_peroxidase_animal"/>
</dbReference>
<keyword evidence="2" id="KW-1185">Reference proteome</keyword>
<proteinExistence type="predicted"/>
<sequence>MDGSCNNLKYPHWEKLRHQYKSVEDIDLYIGIAFEEILNGTMLGTVTICLWADHF</sequence>
<dbReference type="GO" id="GO:0006979">
    <property type="term" value="P:response to oxidative stress"/>
    <property type="evidence" value="ECO:0007669"/>
    <property type="project" value="InterPro"/>
</dbReference>
<protein>
    <submittedName>
        <fullName evidence="1">Uncharacterized protein</fullName>
    </submittedName>
</protein>
<dbReference type="SUPFAM" id="SSF48113">
    <property type="entry name" value="Heme-dependent peroxidases"/>
    <property type="match status" value="1"/>
</dbReference>
<reference evidence="1 2" key="1">
    <citation type="journal article" date="2018" name="Gigascience">
        <title>Genomes of trombidid mites reveal novel predicted allergens and laterally-transferred genes associated with secondary metabolism.</title>
        <authorList>
            <person name="Dong X."/>
            <person name="Chaisiri K."/>
            <person name="Xia D."/>
            <person name="Armstrong S.D."/>
            <person name="Fang Y."/>
            <person name="Donnelly M.J."/>
            <person name="Kadowaki T."/>
            <person name="McGarry J.W."/>
            <person name="Darby A.C."/>
            <person name="Makepeace B.L."/>
        </authorList>
    </citation>
    <scope>NUCLEOTIDE SEQUENCE [LARGE SCALE GENOMIC DNA]</scope>
    <source>
        <strain evidence="1">UoL-UT</strain>
    </source>
</reference>
<dbReference type="EMBL" id="NCKV01025881">
    <property type="protein sequence ID" value="RWS19459.1"/>
    <property type="molecule type" value="Genomic_DNA"/>
</dbReference>
<dbReference type="InterPro" id="IPR010255">
    <property type="entry name" value="Haem_peroxidase_sf"/>
</dbReference>
<dbReference type="PROSITE" id="PS50292">
    <property type="entry name" value="PEROXIDASE_3"/>
    <property type="match status" value="1"/>
</dbReference>
<dbReference type="VEuPathDB" id="VectorBase:LDEU012581"/>
<evidence type="ECO:0000313" key="2">
    <source>
        <dbReference type="Proteomes" id="UP000288716"/>
    </source>
</evidence>
<dbReference type="GO" id="GO:0004601">
    <property type="term" value="F:peroxidase activity"/>
    <property type="evidence" value="ECO:0007669"/>
    <property type="project" value="InterPro"/>
</dbReference>